<keyword evidence="1" id="KW-1133">Transmembrane helix</keyword>
<feature type="transmembrane region" description="Helical" evidence="1">
    <location>
        <begin position="149"/>
        <end position="171"/>
    </location>
</feature>
<keyword evidence="1" id="KW-0812">Transmembrane</keyword>
<protein>
    <recommendedName>
        <fullName evidence="4">Tryptophan-rich sensory protein</fullName>
    </recommendedName>
</protein>
<sequence length="258" mass="26774">MTSSNIRTGLNLVLPLLQPLAGAMAPVFGIGMTQAQMSAASETAVTPAGYAFSIWGLLFALAIAWGIWQAIPAGRDSVAARRLGWPLAGVFALCNLWMILSSLTGNGWHLVVVMLLALGCVLTALYVSRGLPASGWVDHWIIHPLTGMLAGWISAATFANIAGAALITGAIRADGAAGTLAAILILLAAAGLALGVLWTTKGAPWYAAAFAWALAAIVYANTVERAFNPAVAAISAALLALVVAITWQRARMRQKVFA</sequence>
<reference evidence="2 3" key="1">
    <citation type="journal article" date="2013" name="Int. J. Syst. Evol. Microbiol.">
        <title>Roseomonas aerophila sp. nov., isolated from air.</title>
        <authorList>
            <person name="Kim S.J."/>
            <person name="Weon H.Y."/>
            <person name="Ahn J.H."/>
            <person name="Hong S.B."/>
            <person name="Seok S.J."/>
            <person name="Whang K.S."/>
            <person name="Kwon S.W."/>
        </authorList>
    </citation>
    <scope>NUCLEOTIDE SEQUENCE [LARGE SCALE GENOMIC DNA]</scope>
    <source>
        <strain evidence="2 3">NBRC 108923</strain>
    </source>
</reference>
<dbReference type="RefSeq" id="WP_187786884.1">
    <property type="nucleotide sequence ID" value="NZ_JACTVA010000070.1"/>
</dbReference>
<feature type="transmembrane region" description="Helical" evidence="1">
    <location>
        <begin position="203"/>
        <end position="220"/>
    </location>
</feature>
<comment type="caution">
    <text evidence="2">The sequence shown here is derived from an EMBL/GenBank/DDBJ whole genome shotgun (WGS) entry which is preliminary data.</text>
</comment>
<dbReference type="PANTHER" id="PTHR33802:SF1">
    <property type="entry name" value="XK-RELATED PROTEIN"/>
    <property type="match status" value="1"/>
</dbReference>
<organism evidence="2 3">
    <name type="scientific">Teichococcus aerophilus</name>
    <dbReference type="NCBI Taxonomy" id="1224513"/>
    <lineage>
        <taxon>Bacteria</taxon>
        <taxon>Pseudomonadati</taxon>
        <taxon>Pseudomonadota</taxon>
        <taxon>Alphaproteobacteria</taxon>
        <taxon>Acetobacterales</taxon>
        <taxon>Roseomonadaceae</taxon>
        <taxon>Roseomonas</taxon>
    </lineage>
</organism>
<feature type="transmembrane region" description="Helical" evidence="1">
    <location>
        <begin position="106"/>
        <end position="128"/>
    </location>
</feature>
<dbReference type="Proteomes" id="UP000626026">
    <property type="component" value="Unassembled WGS sequence"/>
</dbReference>
<feature type="transmembrane region" description="Helical" evidence="1">
    <location>
        <begin position="83"/>
        <end position="100"/>
    </location>
</feature>
<proteinExistence type="predicted"/>
<evidence type="ECO:0000313" key="3">
    <source>
        <dbReference type="Proteomes" id="UP000626026"/>
    </source>
</evidence>
<name>A0ABR7RT01_9PROT</name>
<gene>
    <name evidence="2" type="ORF">IBL26_23185</name>
</gene>
<feature type="transmembrane region" description="Helical" evidence="1">
    <location>
        <begin position="177"/>
        <end position="198"/>
    </location>
</feature>
<dbReference type="EMBL" id="JACTVA010000070">
    <property type="protein sequence ID" value="MBC9209760.1"/>
    <property type="molecule type" value="Genomic_DNA"/>
</dbReference>
<evidence type="ECO:0008006" key="4">
    <source>
        <dbReference type="Google" id="ProtNLM"/>
    </source>
</evidence>
<evidence type="ECO:0000313" key="2">
    <source>
        <dbReference type="EMBL" id="MBC9209760.1"/>
    </source>
</evidence>
<keyword evidence="1" id="KW-0472">Membrane</keyword>
<evidence type="ECO:0000256" key="1">
    <source>
        <dbReference type="SAM" id="Phobius"/>
    </source>
</evidence>
<feature type="transmembrane region" description="Helical" evidence="1">
    <location>
        <begin position="226"/>
        <end position="247"/>
    </location>
</feature>
<keyword evidence="3" id="KW-1185">Reference proteome</keyword>
<dbReference type="PANTHER" id="PTHR33802">
    <property type="entry name" value="SI:CH211-161H7.5-RELATED"/>
    <property type="match status" value="1"/>
</dbReference>
<feature type="transmembrane region" description="Helical" evidence="1">
    <location>
        <begin position="50"/>
        <end position="71"/>
    </location>
</feature>
<accession>A0ABR7RT01</accession>